<comment type="caution">
    <text evidence="2">The sequence shown here is derived from an EMBL/GenBank/DDBJ whole genome shotgun (WGS) entry which is preliminary data.</text>
</comment>
<dbReference type="Gene3D" id="1.25.40.10">
    <property type="entry name" value="Tetratricopeptide repeat domain"/>
    <property type="match status" value="1"/>
</dbReference>
<evidence type="ECO:0000256" key="1">
    <source>
        <dbReference type="PROSITE-ProRule" id="PRU00339"/>
    </source>
</evidence>
<dbReference type="Pfam" id="PF13414">
    <property type="entry name" value="TPR_11"/>
    <property type="match status" value="1"/>
</dbReference>
<name>A0A0A6P2D8_9GAMM</name>
<sequence length="231" mass="26285">MKYNTQLTPKFVVVKMMLNPQSLYLSTLLVLIWSLPALASQICDDATQLVIQAYDWGKLCDKEKEKQLLKQALQGCPHHAQAHNNLACLLEDEGKYAQAITHYRQALQNKPNYSIAWYGLGETYYKQGQFPLSLEAHLHACQTDKDSKQRVEELLKNNRYGATKAGQILNKESLLLLYDPARRQSINRLIAACNFKLARVKPAATFRNFQFNTGKATLQPNAIKLSPKPYM</sequence>
<dbReference type="Proteomes" id="UP000030428">
    <property type="component" value="Unassembled WGS sequence"/>
</dbReference>
<proteinExistence type="predicted"/>
<evidence type="ECO:0000313" key="2">
    <source>
        <dbReference type="EMBL" id="KHD05035.2"/>
    </source>
</evidence>
<dbReference type="InterPro" id="IPR011990">
    <property type="entry name" value="TPR-like_helical_dom_sf"/>
</dbReference>
<reference evidence="2 3" key="1">
    <citation type="journal article" date="2016" name="Front. Microbiol.">
        <title>Single-Cell (Meta-)Genomics of a Dimorphic Candidatus Thiomargarita nelsonii Reveals Genomic Plasticity.</title>
        <authorList>
            <person name="Flood B.E."/>
            <person name="Fliss P."/>
            <person name="Jones D.S."/>
            <person name="Dick G.J."/>
            <person name="Jain S."/>
            <person name="Kaster A.K."/>
            <person name="Winkel M."/>
            <person name="Mussmann M."/>
            <person name="Bailey J."/>
        </authorList>
    </citation>
    <scope>NUCLEOTIDE SEQUENCE [LARGE SCALE GENOMIC DNA]</scope>
    <source>
        <strain evidence="2">Hydrate Ridge</strain>
    </source>
</reference>
<protein>
    <submittedName>
        <fullName evidence="2">Uncharacterized protein</fullName>
    </submittedName>
</protein>
<evidence type="ECO:0000313" key="3">
    <source>
        <dbReference type="Proteomes" id="UP000030428"/>
    </source>
</evidence>
<organism evidence="2 3">
    <name type="scientific">Candidatus Thiomargarita nelsonii</name>
    <dbReference type="NCBI Taxonomy" id="1003181"/>
    <lineage>
        <taxon>Bacteria</taxon>
        <taxon>Pseudomonadati</taxon>
        <taxon>Pseudomonadota</taxon>
        <taxon>Gammaproteobacteria</taxon>
        <taxon>Thiotrichales</taxon>
        <taxon>Thiotrichaceae</taxon>
        <taxon>Thiomargarita</taxon>
    </lineage>
</organism>
<feature type="repeat" description="TPR" evidence="1">
    <location>
        <begin position="80"/>
        <end position="113"/>
    </location>
</feature>
<dbReference type="PROSITE" id="PS50005">
    <property type="entry name" value="TPR"/>
    <property type="match status" value="1"/>
</dbReference>
<dbReference type="PROSITE" id="PS50293">
    <property type="entry name" value="TPR_REGION"/>
    <property type="match status" value="1"/>
</dbReference>
<dbReference type="PANTHER" id="PTHR44809">
    <property type="match status" value="1"/>
</dbReference>
<keyword evidence="3" id="KW-1185">Reference proteome</keyword>
<dbReference type="SUPFAM" id="SSF48452">
    <property type="entry name" value="TPR-like"/>
    <property type="match status" value="1"/>
</dbReference>
<dbReference type="AlphaFoldDB" id="A0A0A6P2D8"/>
<keyword evidence="1" id="KW-0802">TPR repeat</keyword>
<accession>A0A0A6P2D8</accession>
<dbReference type="EMBL" id="JSZA02000030">
    <property type="protein sequence ID" value="KHD05035.2"/>
    <property type="molecule type" value="Genomic_DNA"/>
</dbReference>
<dbReference type="InterPro" id="IPR052943">
    <property type="entry name" value="TMTC_O-mannosyl-trnsfr"/>
</dbReference>
<dbReference type="PANTHER" id="PTHR44809:SF1">
    <property type="entry name" value="PROTEIN O-MANNOSYL-TRANSFERASE TMTC1"/>
    <property type="match status" value="1"/>
</dbReference>
<dbReference type="SMART" id="SM00028">
    <property type="entry name" value="TPR"/>
    <property type="match status" value="2"/>
</dbReference>
<dbReference type="InterPro" id="IPR019734">
    <property type="entry name" value="TPR_rpt"/>
</dbReference>
<gene>
    <name evidence="2" type="ORF">PN36_09830</name>
</gene>